<reference evidence="2" key="2">
    <citation type="submission" date="2021-04" db="EMBL/GenBank/DDBJ databases">
        <authorList>
            <person name="Podell S."/>
        </authorList>
    </citation>
    <scope>NUCLEOTIDE SEQUENCE</scope>
    <source>
        <strain evidence="2">Hildebrandi</strain>
    </source>
</reference>
<dbReference type="PANTHER" id="PTHR47942:SF63">
    <property type="entry name" value="PENTATRICOPEPTIDE REPEAT-CONTAINING PROTEIN"/>
    <property type="match status" value="1"/>
</dbReference>
<gene>
    <name evidence="2" type="ORF">IV203_007030</name>
</gene>
<keyword evidence="3" id="KW-1185">Reference proteome</keyword>
<protein>
    <submittedName>
        <fullName evidence="2">PPR repeat family protein</fullName>
    </submittedName>
</protein>
<organism evidence="2 3">
    <name type="scientific">Nitzschia inconspicua</name>
    <dbReference type="NCBI Taxonomy" id="303405"/>
    <lineage>
        <taxon>Eukaryota</taxon>
        <taxon>Sar</taxon>
        <taxon>Stramenopiles</taxon>
        <taxon>Ochrophyta</taxon>
        <taxon>Bacillariophyta</taxon>
        <taxon>Bacillariophyceae</taxon>
        <taxon>Bacillariophycidae</taxon>
        <taxon>Bacillariales</taxon>
        <taxon>Bacillariaceae</taxon>
        <taxon>Nitzschia</taxon>
    </lineage>
</organism>
<accession>A0A9K3PC13</accession>
<dbReference type="Proteomes" id="UP000693970">
    <property type="component" value="Unassembled WGS sequence"/>
</dbReference>
<dbReference type="EMBL" id="JAGRRH010000025">
    <property type="protein sequence ID" value="KAG7341938.1"/>
    <property type="molecule type" value="Genomic_DNA"/>
</dbReference>
<evidence type="ECO:0000313" key="2">
    <source>
        <dbReference type="EMBL" id="KAG7341938.1"/>
    </source>
</evidence>
<evidence type="ECO:0000313" key="3">
    <source>
        <dbReference type="Proteomes" id="UP000693970"/>
    </source>
</evidence>
<reference evidence="2" key="1">
    <citation type="journal article" date="2021" name="Sci. Rep.">
        <title>Diploid genomic architecture of Nitzschia inconspicua, an elite biomass production diatom.</title>
        <authorList>
            <person name="Oliver A."/>
            <person name="Podell S."/>
            <person name="Pinowska A."/>
            <person name="Traller J.C."/>
            <person name="Smith S.R."/>
            <person name="McClure R."/>
            <person name="Beliaev A."/>
            <person name="Bohutskyi P."/>
            <person name="Hill E.A."/>
            <person name="Rabines A."/>
            <person name="Zheng H."/>
            <person name="Allen L.Z."/>
            <person name="Kuo A."/>
            <person name="Grigoriev I.V."/>
            <person name="Allen A.E."/>
            <person name="Hazlebeck D."/>
            <person name="Allen E.E."/>
        </authorList>
    </citation>
    <scope>NUCLEOTIDE SEQUENCE</scope>
    <source>
        <strain evidence="2">Hildebrandi</strain>
    </source>
</reference>
<sequence length="820" mass="93819">MIFSTQLSRNVRKAYCSCYRILCVSEGKQTRGRDIGAKDTEALTKTTTSYYYRYLPQRRPFPLYWHQPQVIYSSKRWISQDHRHHDDDSLELRVSTQDDLQVDDNGNAITIFQLLQNVPVGSLSYGDIRNAKQALETWSTDPRPTIETFERAKFILMRLLLEQNHYKKYDDVDVGIDTPDADTVAEFCRARPFLLNRVLDCWRRGWRNRTLNEVVPSDIIAWTDKLETEFGVVADSRALTLIIDGICLRGDPNEAPLLAQWLLDRRMEKVNDEEYEFERTAQEKESNDDDDVVTLRPDTILISNVIRAWAKSDRMEAPEMAEGLLEMMKDLYNNGWTDSGPNTKTYGVTMEAWYNSQRPEAAERIVSLLDDMKHSHLEQVDPDRVCYQYAINALVHSKTESGVEQAYQLLQEMVALYKSGNDNVGPTALNFARVMSGYARQGKVENMEAVLEQLQDLYASSGDPDLQPNDECWKAVVVAKSKSGSPAEAQGVLDELIDQALAKDDTFLIPSRGYFVDTLVGWTKHPDQAVAAKQSHKVLNRMMELGKHPDLRFLLPDTKTFDKVILAWSRSRLDSAPDQIQDLMQRMESLGLHPNLRSYTNLMVAWQRSFKDDKIHHLLRILKVLKDDCNNGKRHLCPDRYAYGIVIASLSEEDGYFEEIETLFDEMVERWEQGNPKAKPDTRVFHNLLAASSKLSDGTAVEKCEVFVRKMKDIGCPMTLLAYGYLIRALSTNENTDQSISKASALLEEVLQISRSGTIERPSTSDYRQFLQIIANSGIPQRRQQARQQLDTLPRYGRMQIPRDLLPPFGSPQQSKLKGV</sequence>
<name>A0A9K3PC13_9STRA</name>
<dbReference type="OrthoDB" id="42039at2759"/>
<dbReference type="PANTHER" id="PTHR47942">
    <property type="entry name" value="TETRATRICOPEPTIDE REPEAT (TPR)-LIKE SUPERFAMILY PROTEIN-RELATED"/>
    <property type="match status" value="1"/>
</dbReference>
<proteinExistence type="predicted"/>
<dbReference type="AlphaFoldDB" id="A0A9K3PC13"/>
<dbReference type="InterPro" id="IPR051222">
    <property type="entry name" value="PPR/CCM1_RNA-binding"/>
</dbReference>
<keyword evidence="1" id="KW-0677">Repeat</keyword>
<comment type="caution">
    <text evidence="2">The sequence shown here is derived from an EMBL/GenBank/DDBJ whole genome shotgun (WGS) entry which is preliminary data.</text>
</comment>
<evidence type="ECO:0000256" key="1">
    <source>
        <dbReference type="ARBA" id="ARBA00022737"/>
    </source>
</evidence>